<sequence length="1541" mass="173379">MSDSIAARLDDPLVHSSALADLVSGLVEGAIYTGILAGAGLLFAVNPVAGVAVGAAAMLGAMASGYPEKLGNKASDAVDGLLDTLGMRGPPDAVITSGSDNVKIMGKPAARAAGTVSRAWLASPSVGSEEAPGLKDIAMAVAGGIASTIRHPGDAVSAALDKVSHLNAESVGNWFSNLWDDLIQPTVASASPYATPANKDTVACTKGHLAENANFLAEGSKKVMINGHPAVRNGHRSTCEATVQVSDNPRVRIGGDSVVVRDIRSGKNMLAYFIGGLLSGGIGKEGAKLLEQLFTRIAARRALRQITCTIVSEAGGTVAAGAISSVAMQSFHPVNYATGAKILAGQDDLDFVLEDRIPLYWQRIYHSRNLTTGLLGTGWMLPFETRLLRFRHPDGTFQFAWRDITGQELGLGEIAPGDVVRFDEEGFTLFCSLQGVIVMQTAQGEFHLYEPDPQREGEWRIGRIYDRHENCQHFTWNEAGQLTAIAGDNEALDVRLSYEPQYGRLTALHQVVAGELCPLVNYRYNPQGQLIAVQDADGVETRRFSWDRASDLMASHSYATGLTVAYQWQPARDPRYWRVYEYQVLDEHQHCLERWLIDADEEDRSANVTCFSGGTTQHRWDELCRITDYIDSYGAHWRYRWAEQGDLLMATLAPGDRVWTYDYDERANLSMVRDPLGQTTTTLWHPSYAFPLKEVQPDGAVWQYEYNDAGDVIAVTDPLGGTSRFTWNEQGDLITRTDALDNMHRFWWNERGQLRRDEDCSGNQSYRLYDDAGRLLSSTDAEGNTTRYRWSAAGRLQCLTRPDGRETEYEYDRAGMLVGENVDSFSERHVARNVRGQIVSQTDPAGHITRYQYDRFGRMTALINPNGDRWQFEYDNSQRLLAQIDYAGRRKSYGYDELGQVTEVVQHPLSVEGENLPPHRTQFEYDEVSRLTVKTTQQHRTEYHYGPDCVEVRKIALTEWEKARAEGREAEAEVLTLTSDALGNLLSEENSGGLFTHQYDALGNLTGSTLPDGRELNCLRYGTGHLLQMNLKMHGKQSEIAGYQRDKLHREIDRTQGALHQETRYDPVGRIVMRRSGFIDRSGVVLERRYRWDRLDQVMQQLVSDSATRQNEWANQQQRFGYDATGQVTREVRTYKEEHFSWDAAGNQTDSPGETVWRNLLLRLKGARWRYDGFGRMTWRKSSADAVEQHFSYDDEHRVSEVRFDGHREFSRAEYRYDALGRRTQKILHRHGREKEVISFLWSGMRMVGESSSLQPARNTQYIYGENSWEPLARVDSIGEQSDIFWYHTELNGLPERMTDEHGEVVWRGRFSTWGETERESVTGFQAVQQNLRFQGQYLDRETGLHYNLFRYYDPVGGRFTQVDPIGLAGGINTYGYVGDPLVWVDPLGLNGCSTTLGKNMMESMGLSRSRKWKGYQAHHIIPKELANHQALQKINYYIDSASNGIFLRKADDVTSAMSRHQGNHHGYTDAVRDALDRVDLNQSVDEVSRQVTIIQNKASRGMMSGVPIRSKDMYNADIFGRDITQIGRQRVYSLWTDILG</sequence>
<accession>A0ABV4E6G5</accession>
<evidence type="ECO:0000259" key="2">
    <source>
        <dbReference type="Pfam" id="PF20148"/>
    </source>
</evidence>
<dbReference type="Pfam" id="PF20148">
    <property type="entry name" value="DUF6531"/>
    <property type="match status" value="1"/>
</dbReference>
<gene>
    <name evidence="4" type="ORF">AB6T85_08180</name>
</gene>
<dbReference type="Pfam" id="PF14412">
    <property type="entry name" value="AHH"/>
    <property type="match status" value="1"/>
</dbReference>
<dbReference type="EMBL" id="JBGFFX010000003">
    <property type="protein sequence ID" value="MEY8770399.1"/>
    <property type="molecule type" value="Genomic_DNA"/>
</dbReference>
<dbReference type="Pfam" id="PF05593">
    <property type="entry name" value="RHS_repeat"/>
    <property type="match status" value="4"/>
</dbReference>
<dbReference type="Proteomes" id="UP001565243">
    <property type="component" value="Unassembled WGS sequence"/>
</dbReference>
<evidence type="ECO:0000256" key="1">
    <source>
        <dbReference type="ARBA" id="ARBA00022737"/>
    </source>
</evidence>
<dbReference type="InterPro" id="IPR022385">
    <property type="entry name" value="Rhs_assc_core"/>
</dbReference>
<organism evidence="4 5">
    <name type="scientific">Erwinia aeris</name>
    <dbReference type="NCBI Taxonomy" id="3239803"/>
    <lineage>
        <taxon>Bacteria</taxon>
        <taxon>Pseudomonadati</taxon>
        <taxon>Pseudomonadota</taxon>
        <taxon>Gammaproteobacteria</taxon>
        <taxon>Enterobacterales</taxon>
        <taxon>Erwiniaceae</taxon>
        <taxon>Erwinia</taxon>
    </lineage>
</organism>
<dbReference type="InterPro" id="IPR008727">
    <property type="entry name" value="PAAR_motif"/>
</dbReference>
<dbReference type="Pfam" id="PF25023">
    <property type="entry name" value="TEN_YD-shell"/>
    <property type="match status" value="1"/>
</dbReference>
<dbReference type="Gene3D" id="2.60.200.60">
    <property type="match status" value="1"/>
</dbReference>
<keyword evidence="5" id="KW-1185">Reference proteome</keyword>
<dbReference type="SUPFAM" id="SSF82171">
    <property type="entry name" value="DPP6 N-terminal domain-like"/>
    <property type="match status" value="1"/>
</dbReference>
<dbReference type="InterPro" id="IPR056823">
    <property type="entry name" value="TEN-like_YD-shell"/>
</dbReference>
<dbReference type="NCBIfam" id="TIGR03696">
    <property type="entry name" value="Rhs_assc_core"/>
    <property type="match status" value="1"/>
</dbReference>
<evidence type="ECO:0000313" key="4">
    <source>
        <dbReference type="EMBL" id="MEY8770399.1"/>
    </source>
</evidence>
<dbReference type="PANTHER" id="PTHR32305:SF15">
    <property type="entry name" value="PROTEIN RHSA-RELATED"/>
    <property type="match status" value="1"/>
</dbReference>
<dbReference type="Pfam" id="PF05488">
    <property type="entry name" value="PAAR_motif"/>
    <property type="match status" value="1"/>
</dbReference>
<dbReference type="InterPro" id="IPR045351">
    <property type="entry name" value="DUF6531"/>
</dbReference>
<evidence type="ECO:0000259" key="3">
    <source>
        <dbReference type="Pfam" id="PF25023"/>
    </source>
</evidence>
<dbReference type="RefSeq" id="WP_369895240.1">
    <property type="nucleotide sequence ID" value="NZ_JBGFFX010000003.1"/>
</dbReference>
<name>A0ABV4E6G5_9GAMM</name>
<dbReference type="InterPro" id="IPR032871">
    <property type="entry name" value="AHH_dom_containing"/>
</dbReference>
<evidence type="ECO:0000313" key="5">
    <source>
        <dbReference type="Proteomes" id="UP001565243"/>
    </source>
</evidence>
<protein>
    <submittedName>
        <fullName evidence="4">RHS repeat-associated core domain-containing protein</fullName>
    </submittedName>
</protein>
<feature type="domain" description="Teneurin-like YD-shell" evidence="3">
    <location>
        <begin position="919"/>
        <end position="1364"/>
    </location>
</feature>
<dbReference type="InterPro" id="IPR006530">
    <property type="entry name" value="YD"/>
</dbReference>
<comment type="caution">
    <text evidence="4">The sequence shown here is derived from an EMBL/GenBank/DDBJ whole genome shotgun (WGS) entry which is preliminary data.</text>
</comment>
<reference evidence="4 5" key="1">
    <citation type="submission" date="2024-07" db="EMBL/GenBank/DDBJ databases">
        <authorList>
            <person name="Hebao G."/>
        </authorList>
    </citation>
    <scope>NUCLEOTIDE SEQUENCE [LARGE SCALE GENOMIC DNA]</scope>
    <source>
        <strain evidence="4 5">ACCC 02193</strain>
    </source>
</reference>
<keyword evidence="1" id="KW-0677">Repeat</keyword>
<feature type="domain" description="DUF6531" evidence="2">
    <location>
        <begin position="332"/>
        <end position="391"/>
    </location>
</feature>
<dbReference type="Gene3D" id="2.180.10.10">
    <property type="entry name" value="RHS repeat-associated core"/>
    <property type="match status" value="3"/>
</dbReference>
<dbReference type="NCBIfam" id="TIGR01643">
    <property type="entry name" value="YD_repeat_2x"/>
    <property type="match status" value="5"/>
</dbReference>
<dbReference type="InterPro" id="IPR050708">
    <property type="entry name" value="T6SS_VgrG/RHS"/>
</dbReference>
<dbReference type="PANTHER" id="PTHR32305">
    <property type="match status" value="1"/>
</dbReference>
<dbReference type="InterPro" id="IPR031325">
    <property type="entry name" value="RHS_repeat"/>
</dbReference>
<proteinExistence type="predicted"/>